<dbReference type="AlphaFoldDB" id="A0A4Z1PMY2"/>
<comment type="caution">
    <text evidence="2">The sequence shown here is derived from an EMBL/GenBank/DDBJ whole genome shotgun (WGS) entry which is preliminary data.</text>
</comment>
<protein>
    <submittedName>
        <fullName evidence="2">Uncharacterized protein</fullName>
    </submittedName>
</protein>
<feature type="chain" id="PRO_5021502827" evidence="1">
    <location>
        <begin position="19"/>
        <end position="307"/>
    </location>
</feature>
<accession>A0A4Z1PMY2</accession>
<keyword evidence="1" id="KW-0732">Signal</keyword>
<name>A0A4Z1PMY2_9PEZI</name>
<evidence type="ECO:0000313" key="3">
    <source>
        <dbReference type="Proteomes" id="UP000298493"/>
    </source>
</evidence>
<dbReference type="Proteomes" id="UP000298493">
    <property type="component" value="Unassembled WGS sequence"/>
</dbReference>
<evidence type="ECO:0000256" key="1">
    <source>
        <dbReference type="SAM" id="SignalP"/>
    </source>
</evidence>
<keyword evidence="3" id="KW-1185">Reference proteome</keyword>
<proteinExistence type="predicted"/>
<reference evidence="2 3" key="1">
    <citation type="submission" date="2019-04" db="EMBL/GenBank/DDBJ databases">
        <title>High contiguity whole genome sequence and gene annotation resource for two Venturia nashicola isolates.</title>
        <authorList>
            <person name="Prokchorchik M."/>
            <person name="Won K."/>
            <person name="Lee Y."/>
            <person name="Choi E.D."/>
            <person name="Segonzac C."/>
            <person name="Sohn K.H."/>
        </authorList>
    </citation>
    <scope>NUCLEOTIDE SEQUENCE [LARGE SCALE GENOMIC DNA]</scope>
    <source>
        <strain evidence="2 3">PRI2</strain>
    </source>
</reference>
<evidence type="ECO:0000313" key="2">
    <source>
        <dbReference type="EMBL" id="TID23594.1"/>
    </source>
</evidence>
<feature type="signal peptide" evidence="1">
    <location>
        <begin position="1"/>
        <end position="18"/>
    </location>
</feature>
<sequence length="307" mass="34333">MLPLKHLFFLLAPAAVLSAPHPESNDGNLETAASQLSSRAGYADAPFRSSIHVEPHHVIELRHDQISDDTFIEIPSDQMSGRVRVTYDPALDPIHKANDESLQQGTSPVPVSELVKRSVQTEGDCNKYHGQSGGFLPPNAVWHLRRAYCAPPDPDPRLYNVECFSGDMHSGPMEKSCPPNTICYQLPTAWWQKDKRDDIVCKPEDSTTKVASSLLRGMVKTITKVFAKPPAGYTRIMHEVTTFDNNMHSFQVYNIIGLSDGHVMKDRPNSNGIIYEHIAKANGEKIFWEADAGRSWAVVEWTWKRTA</sequence>
<organism evidence="2 3">
    <name type="scientific">Venturia nashicola</name>
    <dbReference type="NCBI Taxonomy" id="86259"/>
    <lineage>
        <taxon>Eukaryota</taxon>
        <taxon>Fungi</taxon>
        <taxon>Dikarya</taxon>
        <taxon>Ascomycota</taxon>
        <taxon>Pezizomycotina</taxon>
        <taxon>Dothideomycetes</taxon>
        <taxon>Pleosporomycetidae</taxon>
        <taxon>Venturiales</taxon>
        <taxon>Venturiaceae</taxon>
        <taxon>Venturia</taxon>
    </lineage>
</organism>
<dbReference type="EMBL" id="SNSC02000006">
    <property type="protein sequence ID" value="TID23594.1"/>
    <property type="molecule type" value="Genomic_DNA"/>
</dbReference>
<gene>
    <name evidence="2" type="ORF">E6O75_ATG03230</name>
</gene>